<evidence type="ECO:0000313" key="5">
    <source>
        <dbReference type="Proteomes" id="UP001054821"/>
    </source>
</evidence>
<protein>
    <recommendedName>
        <fullName evidence="3">Integrase catalytic domain-containing protein</fullName>
    </recommendedName>
</protein>
<dbReference type="GO" id="GO:0015074">
    <property type="term" value="P:DNA integration"/>
    <property type="evidence" value="ECO:0007669"/>
    <property type="project" value="InterPro"/>
</dbReference>
<name>A0AAD4VFJ9_PRUDU</name>
<evidence type="ECO:0000256" key="2">
    <source>
        <dbReference type="ARBA" id="ARBA00022801"/>
    </source>
</evidence>
<proteinExistence type="predicted"/>
<evidence type="ECO:0000313" key="4">
    <source>
        <dbReference type="EMBL" id="KAI5324165.1"/>
    </source>
</evidence>
<gene>
    <name evidence="4" type="ORF">L3X38_033238</name>
</gene>
<dbReference type="InterPro" id="IPR036397">
    <property type="entry name" value="RNaseH_sf"/>
</dbReference>
<dbReference type="Proteomes" id="UP001054821">
    <property type="component" value="Chromosome 6"/>
</dbReference>
<dbReference type="InterPro" id="IPR012337">
    <property type="entry name" value="RNaseH-like_sf"/>
</dbReference>
<feature type="domain" description="Integrase catalytic" evidence="3">
    <location>
        <begin position="62"/>
        <end position="226"/>
    </location>
</feature>
<keyword evidence="1" id="KW-0479">Metal-binding</keyword>
<keyword evidence="5" id="KW-1185">Reference proteome</keyword>
<evidence type="ECO:0000259" key="3">
    <source>
        <dbReference type="PROSITE" id="PS50994"/>
    </source>
</evidence>
<dbReference type="Pfam" id="PF07727">
    <property type="entry name" value="RVT_2"/>
    <property type="match status" value="1"/>
</dbReference>
<dbReference type="PANTHER" id="PTHR42648">
    <property type="entry name" value="TRANSPOSASE, PUTATIVE-RELATED"/>
    <property type="match status" value="1"/>
</dbReference>
<accession>A0AAD4VFJ9</accession>
<reference evidence="4 5" key="1">
    <citation type="journal article" date="2022" name="G3 (Bethesda)">
        <title>Whole-genome sequence and methylome profiling of the almond [Prunus dulcis (Mill.) D.A. Webb] cultivar 'Nonpareil'.</title>
        <authorList>
            <person name="D'Amico-Willman K.M."/>
            <person name="Ouma W.Z."/>
            <person name="Meulia T."/>
            <person name="Sideli G.M."/>
            <person name="Gradziel T.M."/>
            <person name="Fresnedo-Ramirez J."/>
        </authorList>
    </citation>
    <scope>NUCLEOTIDE SEQUENCE [LARGE SCALE GENOMIC DNA]</scope>
    <source>
        <strain evidence="4">Clone GOH B32 T37-40</strain>
    </source>
</reference>
<keyword evidence="2" id="KW-0378">Hydrolase</keyword>
<sequence>MTIETSTRIMDSRASRHVCNTLEGLEDHRKLSKWEIVLRVGNGTQISAKVVGTFHLSYHIGRHLNLKNVFIFQVAPLSIASRGGFSYFITFTDDYSRLGYVYLIKYKSKAFEKFKEFKNEVEKQTGKSIRILRSDRGGEYLSTEFLEYLKKHDILSQWTPPGTPQLNGVSERRNRTLIDMVRSMMSYTDLPVLFWGYALQTAAYLLNKVPSNSMPRTPHEMWFGRKPSLNHLKIWGFPSYVKKHDIDKLDARSKMCRFNGYPNVQKVELKEEPGEPHEPEVESDLVDHPVPLPHSPNLHVVWTLVDPPEGIVPIGNKWVFKRKKGSDGKVETYKARLVAKGYKQREGIDYEETFSPIAMIKSISILLGIAAYYDYEIWYINVKTAFLNGHLQEKNLRGST</sequence>
<dbReference type="Pfam" id="PF00665">
    <property type="entry name" value="rve"/>
    <property type="match status" value="1"/>
</dbReference>
<organism evidence="4 5">
    <name type="scientific">Prunus dulcis</name>
    <name type="common">Almond</name>
    <name type="synonym">Amygdalus dulcis</name>
    <dbReference type="NCBI Taxonomy" id="3755"/>
    <lineage>
        <taxon>Eukaryota</taxon>
        <taxon>Viridiplantae</taxon>
        <taxon>Streptophyta</taxon>
        <taxon>Embryophyta</taxon>
        <taxon>Tracheophyta</taxon>
        <taxon>Spermatophyta</taxon>
        <taxon>Magnoliopsida</taxon>
        <taxon>eudicotyledons</taxon>
        <taxon>Gunneridae</taxon>
        <taxon>Pentapetalae</taxon>
        <taxon>rosids</taxon>
        <taxon>fabids</taxon>
        <taxon>Rosales</taxon>
        <taxon>Rosaceae</taxon>
        <taxon>Amygdaloideae</taxon>
        <taxon>Amygdaleae</taxon>
        <taxon>Prunus</taxon>
    </lineage>
</organism>
<dbReference type="InterPro" id="IPR013103">
    <property type="entry name" value="RVT_2"/>
</dbReference>
<dbReference type="AlphaFoldDB" id="A0AAD4VFJ9"/>
<dbReference type="GO" id="GO:0016787">
    <property type="term" value="F:hydrolase activity"/>
    <property type="evidence" value="ECO:0007669"/>
    <property type="project" value="UniProtKB-KW"/>
</dbReference>
<dbReference type="InterPro" id="IPR039537">
    <property type="entry name" value="Retrotran_Ty1/copia-like"/>
</dbReference>
<dbReference type="Gene3D" id="3.30.420.10">
    <property type="entry name" value="Ribonuclease H-like superfamily/Ribonuclease H"/>
    <property type="match status" value="1"/>
</dbReference>
<dbReference type="EMBL" id="JAJFAZ020000006">
    <property type="protein sequence ID" value="KAI5324165.1"/>
    <property type="molecule type" value="Genomic_DNA"/>
</dbReference>
<dbReference type="InterPro" id="IPR001584">
    <property type="entry name" value="Integrase_cat-core"/>
</dbReference>
<dbReference type="GO" id="GO:0046872">
    <property type="term" value="F:metal ion binding"/>
    <property type="evidence" value="ECO:0007669"/>
    <property type="project" value="UniProtKB-KW"/>
</dbReference>
<dbReference type="GO" id="GO:0003676">
    <property type="term" value="F:nucleic acid binding"/>
    <property type="evidence" value="ECO:0007669"/>
    <property type="project" value="InterPro"/>
</dbReference>
<evidence type="ECO:0000256" key="1">
    <source>
        <dbReference type="ARBA" id="ARBA00022723"/>
    </source>
</evidence>
<comment type="caution">
    <text evidence="4">The sequence shown here is derived from an EMBL/GenBank/DDBJ whole genome shotgun (WGS) entry which is preliminary data.</text>
</comment>
<dbReference type="PANTHER" id="PTHR42648:SF27">
    <property type="entry name" value="RNA-DIRECTED DNA POLYMERASE"/>
    <property type="match status" value="1"/>
</dbReference>
<dbReference type="SUPFAM" id="SSF53098">
    <property type="entry name" value="Ribonuclease H-like"/>
    <property type="match status" value="1"/>
</dbReference>
<dbReference type="PROSITE" id="PS50994">
    <property type="entry name" value="INTEGRASE"/>
    <property type="match status" value="1"/>
</dbReference>